<name>A0A6G6Y9M2_9SPHN</name>
<evidence type="ECO:0000259" key="3">
    <source>
        <dbReference type="PROSITE" id="PS51186"/>
    </source>
</evidence>
<dbReference type="PANTHER" id="PTHR43877:SF5">
    <property type="entry name" value="BLL8307 PROTEIN"/>
    <property type="match status" value="1"/>
</dbReference>
<dbReference type="GO" id="GO:0016747">
    <property type="term" value="F:acyltransferase activity, transferring groups other than amino-acyl groups"/>
    <property type="evidence" value="ECO:0007669"/>
    <property type="project" value="InterPro"/>
</dbReference>
<dbReference type="InterPro" id="IPR000182">
    <property type="entry name" value="GNAT_dom"/>
</dbReference>
<evidence type="ECO:0000313" key="4">
    <source>
        <dbReference type="EMBL" id="QIG81408.1"/>
    </source>
</evidence>
<dbReference type="Pfam" id="PF00583">
    <property type="entry name" value="Acetyltransf_1"/>
    <property type="match status" value="1"/>
</dbReference>
<dbReference type="Proteomes" id="UP000501568">
    <property type="component" value="Chromosome"/>
</dbReference>
<evidence type="ECO:0000256" key="2">
    <source>
        <dbReference type="ARBA" id="ARBA00023315"/>
    </source>
</evidence>
<reference evidence="4 5" key="1">
    <citation type="submission" date="2020-02" db="EMBL/GenBank/DDBJ databases">
        <authorList>
            <person name="Zheng R.K."/>
            <person name="Sun C.M."/>
        </authorList>
    </citation>
    <scope>NUCLEOTIDE SEQUENCE [LARGE SCALE GENOMIC DNA]</scope>
    <source>
        <strain evidence="5">zrk23</strain>
    </source>
</reference>
<dbReference type="Gene3D" id="3.40.630.30">
    <property type="match status" value="1"/>
</dbReference>
<feature type="domain" description="N-acetyltransferase" evidence="3">
    <location>
        <begin position="1"/>
        <end position="151"/>
    </location>
</feature>
<evidence type="ECO:0000313" key="5">
    <source>
        <dbReference type="Proteomes" id="UP000501568"/>
    </source>
</evidence>
<evidence type="ECO:0000256" key="1">
    <source>
        <dbReference type="ARBA" id="ARBA00022679"/>
    </source>
</evidence>
<gene>
    <name evidence="4" type="ORF">G5C33_17515</name>
</gene>
<dbReference type="AlphaFoldDB" id="A0A6G6Y9M2"/>
<dbReference type="KEGG" id="spzr:G5C33_17515"/>
<dbReference type="EMBL" id="CP049109">
    <property type="protein sequence ID" value="QIG81408.1"/>
    <property type="molecule type" value="Genomic_DNA"/>
</dbReference>
<dbReference type="InterPro" id="IPR050832">
    <property type="entry name" value="Bact_Acetyltransf"/>
</dbReference>
<keyword evidence="5" id="KW-1185">Reference proteome</keyword>
<accession>A0A6G6Y9M2</accession>
<organism evidence="4 5">
    <name type="scientific">Stakelama tenebrarum</name>
    <dbReference type="NCBI Taxonomy" id="2711215"/>
    <lineage>
        <taxon>Bacteria</taxon>
        <taxon>Pseudomonadati</taxon>
        <taxon>Pseudomonadota</taxon>
        <taxon>Alphaproteobacteria</taxon>
        <taxon>Sphingomonadales</taxon>
        <taxon>Sphingomonadaceae</taxon>
        <taxon>Stakelama</taxon>
    </lineage>
</organism>
<dbReference type="InterPro" id="IPR016181">
    <property type="entry name" value="Acyl_CoA_acyltransferase"/>
</dbReference>
<dbReference type="SUPFAM" id="SSF55729">
    <property type="entry name" value="Acyl-CoA N-acyltransferases (Nat)"/>
    <property type="match status" value="1"/>
</dbReference>
<proteinExistence type="predicted"/>
<dbReference type="PROSITE" id="PS51186">
    <property type="entry name" value="GNAT"/>
    <property type="match status" value="1"/>
</dbReference>
<dbReference type="CDD" id="cd04301">
    <property type="entry name" value="NAT_SF"/>
    <property type="match status" value="1"/>
</dbReference>
<protein>
    <submittedName>
        <fullName evidence="4">GNAT family N-acetyltransferase</fullName>
    </submittedName>
</protein>
<sequence length="151" mass="16176">MEIRQGGLDHPDVIALLELHFAGMLANSPCGSCHFLDLSGLATPDVTFWTIWDGETLLGCGAVKEIAPDHGEIKSMRTAPAALRRGVGRKMLAHILKTAGERGYARLSLETGTGAAFDAAHALYRAHGFEACGPFGDYVASEFNVFMTKVL</sequence>
<keyword evidence="1 4" id="KW-0808">Transferase</keyword>
<keyword evidence="2" id="KW-0012">Acyltransferase</keyword>
<dbReference type="PANTHER" id="PTHR43877">
    <property type="entry name" value="AMINOALKYLPHOSPHONATE N-ACETYLTRANSFERASE-RELATED-RELATED"/>
    <property type="match status" value="1"/>
</dbReference>
<dbReference type="RefSeq" id="WP_165328334.1">
    <property type="nucleotide sequence ID" value="NZ_CP049109.1"/>
</dbReference>